<name>A0A2M7XMC6_9BACT</name>
<dbReference type="PRINTS" id="PR01576">
    <property type="entry name" value="PDEFORMYLASE"/>
</dbReference>
<organism evidence="2 3">
    <name type="scientific">Candidatus Shapirobacteria bacterium CG_4_9_14_3_um_filter_39_13</name>
    <dbReference type="NCBI Taxonomy" id="1974479"/>
    <lineage>
        <taxon>Bacteria</taxon>
        <taxon>Candidatus Shapironibacteriota</taxon>
    </lineage>
</organism>
<reference evidence="3" key="1">
    <citation type="submission" date="2017-09" db="EMBL/GenBank/DDBJ databases">
        <title>Depth-based differentiation of microbial function through sediment-hosted aquifers and enrichment of novel symbionts in the deep terrestrial subsurface.</title>
        <authorList>
            <person name="Probst A.J."/>
            <person name="Ladd B."/>
            <person name="Jarett J.K."/>
            <person name="Geller-Mcgrath D.E."/>
            <person name="Sieber C.M.K."/>
            <person name="Emerson J.B."/>
            <person name="Anantharaman K."/>
            <person name="Thomas B.C."/>
            <person name="Malmstrom R."/>
            <person name="Stieglmeier M."/>
            <person name="Klingl A."/>
            <person name="Woyke T."/>
            <person name="Ryan C.M."/>
            <person name="Banfield J.F."/>
        </authorList>
    </citation>
    <scope>NUCLEOTIDE SEQUENCE [LARGE SCALE GENOMIC DNA]</scope>
</reference>
<dbReference type="Gene3D" id="3.90.45.10">
    <property type="entry name" value="Peptide deformylase"/>
    <property type="match status" value="1"/>
</dbReference>
<sequence>MIRKIITIPHPLLRQKSKPVRKIDKKIEKVIVDLLETVKNASEPEGLGLSAIQIAQTLRIFVAKTGKNFEVFINPKITFSSKKTLKEVLKKEQQFFEGCLSIPGIYGFVDRPYQIKMEWQDEKGKKKVKEFKNRLAICLQHELDHLNGIL</sequence>
<dbReference type="AlphaFoldDB" id="A0A2M7XMC6"/>
<dbReference type="InterPro" id="IPR023635">
    <property type="entry name" value="Peptide_deformylase"/>
</dbReference>
<dbReference type="PANTHER" id="PTHR10458">
    <property type="entry name" value="PEPTIDE DEFORMYLASE"/>
    <property type="match status" value="1"/>
</dbReference>
<protein>
    <submittedName>
        <fullName evidence="2">Peptide deformylase</fullName>
    </submittedName>
</protein>
<comment type="caution">
    <text evidence="2">The sequence shown here is derived from an EMBL/GenBank/DDBJ whole genome shotgun (WGS) entry which is preliminary data.</text>
</comment>
<dbReference type="CDD" id="cd00487">
    <property type="entry name" value="Pep_deformylase"/>
    <property type="match status" value="1"/>
</dbReference>
<evidence type="ECO:0000256" key="1">
    <source>
        <dbReference type="ARBA" id="ARBA00010759"/>
    </source>
</evidence>
<comment type="similarity">
    <text evidence="1">Belongs to the polypeptide deformylase family.</text>
</comment>
<accession>A0A2M7XMC6</accession>
<dbReference type="PANTHER" id="PTHR10458:SF22">
    <property type="entry name" value="PEPTIDE DEFORMYLASE"/>
    <property type="match status" value="1"/>
</dbReference>
<feature type="non-terminal residue" evidence="2">
    <location>
        <position position="150"/>
    </location>
</feature>
<dbReference type="HAMAP" id="MF_00163">
    <property type="entry name" value="Pep_deformylase"/>
    <property type="match status" value="1"/>
</dbReference>
<dbReference type="Proteomes" id="UP000230062">
    <property type="component" value="Unassembled WGS sequence"/>
</dbReference>
<evidence type="ECO:0000313" key="2">
    <source>
        <dbReference type="EMBL" id="PJA50121.1"/>
    </source>
</evidence>
<dbReference type="EMBL" id="PFWP01000002">
    <property type="protein sequence ID" value="PJA50121.1"/>
    <property type="molecule type" value="Genomic_DNA"/>
</dbReference>
<proteinExistence type="inferred from homology"/>
<dbReference type="PIRSF" id="PIRSF004749">
    <property type="entry name" value="Pep_def"/>
    <property type="match status" value="1"/>
</dbReference>
<dbReference type="InterPro" id="IPR036821">
    <property type="entry name" value="Peptide_deformylase_sf"/>
</dbReference>
<dbReference type="SUPFAM" id="SSF56420">
    <property type="entry name" value="Peptide deformylase"/>
    <property type="match status" value="1"/>
</dbReference>
<evidence type="ECO:0000313" key="3">
    <source>
        <dbReference type="Proteomes" id="UP000230062"/>
    </source>
</evidence>
<dbReference type="GO" id="GO:0042586">
    <property type="term" value="F:peptide deformylase activity"/>
    <property type="evidence" value="ECO:0007669"/>
    <property type="project" value="InterPro"/>
</dbReference>
<dbReference type="Pfam" id="PF01327">
    <property type="entry name" value="Pep_deformylase"/>
    <property type="match status" value="1"/>
</dbReference>
<gene>
    <name evidence="2" type="primary">def</name>
    <name evidence="2" type="ORF">CO169_00010</name>
</gene>
<dbReference type="NCBIfam" id="TIGR00079">
    <property type="entry name" value="pept_deformyl"/>
    <property type="match status" value="1"/>
</dbReference>